<feature type="repeat" description="TPR" evidence="1">
    <location>
        <begin position="159"/>
        <end position="192"/>
    </location>
</feature>
<sequence>PLLAPVCLRTGSSLSSETRRQLEKMKMVWKKKEREERGKKRSRHIDSYLPFDTVEEKAAAPIAEEQGQKLDSDLAATLAPDSLSSDPEQLAESFRSLGDQLAEVGKYREALGKWEAALMLTPDKPVLHEQKAQILLELGDAWNALKAATRATQLEPSWAEAWITLARAQLNFGEPEASIETFDRAIALKPDSEEAKVDREIALKLVKRRKQLCLSGSSASEGRFVVRDKDGCEECRLALHTGQ</sequence>
<dbReference type="SUPFAM" id="SSF48452">
    <property type="entry name" value="TPR-like"/>
    <property type="match status" value="1"/>
</dbReference>
<dbReference type="PANTHER" id="PTHR15544">
    <property type="entry name" value="OSMOSIS RESPONSIVE FACTOR"/>
    <property type="match status" value="1"/>
</dbReference>
<evidence type="ECO:0000256" key="2">
    <source>
        <dbReference type="SAM" id="MobiDB-lite"/>
    </source>
</evidence>
<keyword evidence="1" id="KW-0802">TPR repeat</keyword>
<dbReference type="Pfam" id="PF14559">
    <property type="entry name" value="TPR_19"/>
    <property type="match status" value="1"/>
</dbReference>
<dbReference type="InterPro" id="IPR011990">
    <property type="entry name" value="TPR-like_helical_dom_sf"/>
</dbReference>
<dbReference type="EMBL" id="GDJX01026655">
    <property type="protein sequence ID" value="JAT41281.1"/>
    <property type="molecule type" value="Transcribed_RNA"/>
</dbReference>
<gene>
    <name evidence="3" type="primary">ttc33_0</name>
    <name evidence="3" type="ORF">g.43276</name>
</gene>
<feature type="compositionally biased region" description="Basic and acidic residues" evidence="2">
    <location>
        <begin position="25"/>
        <end position="38"/>
    </location>
</feature>
<feature type="repeat" description="TPR" evidence="1">
    <location>
        <begin position="91"/>
        <end position="124"/>
    </location>
</feature>
<feature type="non-terminal residue" evidence="3">
    <location>
        <position position="1"/>
    </location>
</feature>
<protein>
    <submittedName>
        <fullName evidence="3">Tetratricopeptide repeat protein 33</fullName>
    </submittedName>
</protein>
<dbReference type="InterPro" id="IPR052658">
    <property type="entry name" value="TPR-containing"/>
</dbReference>
<dbReference type="AlphaFoldDB" id="A0A1D1XG95"/>
<feature type="region of interest" description="Disordered" evidence="2">
    <location>
        <begin position="25"/>
        <end position="45"/>
    </location>
</feature>
<proteinExistence type="predicted"/>
<name>A0A1D1XG95_9ARAE</name>
<evidence type="ECO:0000313" key="3">
    <source>
        <dbReference type="EMBL" id="JAT41281.1"/>
    </source>
</evidence>
<evidence type="ECO:0000256" key="1">
    <source>
        <dbReference type="PROSITE-ProRule" id="PRU00339"/>
    </source>
</evidence>
<reference evidence="3" key="1">
    <citation type="submission" date="2015-07" db="EMBL/GenBank/DDBJ databases">
        <title>Transcriptome Assembly of Anthurium amnicola.</title>
        <authorList>
            <person name="Suzuki J."/>
        </authorList>
    </citation>
    <scope>NUCLEOTIDE SEQUENCE</scope>
</reference>
<accession>A0A1D1XG95</accession>
<dbReference type="SMART" id="SM00028">
    <property type="entry name" value="TPR"/>
    <property type="match status" value="3"/>
</dbReference>
<dbReference type="InterPro" id="IPR019734">
    <property type="entry name" value="TPR_rpt"/>
</dbReference>
<dbReference type="PROSITE" id="PS50005">
    <property type="entry name" value="TPR"/>
    <property type="match status" value="2"/>
</dbReference>
<dbReference type="PANTHER" id="PTHR15544:SF0">
    <property type="entry name" value="TETRATRICOPEPTIDE REPEAT PROTEIN 33"/>
    <property type="match status" value="1"/>
</dbReference>
<organism evidence="3">
    <name type="scientific">Anthurium amnicola</name>
    <dbReference type="NCBI Taxonomy" id="1678845"/>
    <lineage>
        <taxon>Eukaryota</taxon>
        <taxon>Viridiplantae</taxon>
        <taxon>Streptophyta</taxon>
        <taxon>Embryophyta</taxon>
        <taxon>Tracheophyta</taxon>
        <taxon>Spermatophyta</taxon>
        <taxon>Magnoliopsida</taxon>
        <taxon>Liliopsida</taxon>
        <taxon>Araceae</taxon>
        <taxon>Pothoideae</taxon>
        <taxon>Potheae</taxon>
        <taxon>Anthurium</taxon>
    </lineage>
</organism>
<dbReference type="Gene3D" id="1.25.40.10">
    <property type="entry name" value="Tetratricopeptide repeat domain"/>
    <property type="match status" value="1"/>
</dbReference>